<dbReference type="InterPro" id="IPR050466">
    <property type="entry name" value="Carboxylest/Gibb_receptor"/>
</dbReference>
<evidence type="ECO:0000313" key="3">
    <source>
        <dbReference type="EMBL" id="MED6182753.1"/>
    </source>
</evidence>
<feature type="domain" description="Alpha/beta hydrolase fold-3" evidence="2">
    <location>
        <begin position="86"/>
        <end position="307"/>
    </location>
</feature>
<evidence type="ECO:0000259" key="2">
    <source>
        <dbReference type="Pfam" id="PF07859"/>
    </source>
</evidence>
<proteinExistence type="inferred from homology"/>
<dbReference type="EMBL" id="JASCZI010181379">
    <property type="protein sequence ID" value="MED6182753.1"/>
    <property type="molecule type" value="Genomic_DNA"/>
</dbReference>
<accession>A0ABU6WEZ0</accession>
<keyword evidence="4" id="KW-1185">Reference proteome</keyword>
<gene>
    <name evidence="3" type="ORF">PIB30_031631</name>
</gene>
<dbReference type="PANTHER" id="PTHR23024:SF654">
    <property type="entry name" value="RECEPTOR GID1, PUTATIVE-RELATED"/>
    <property type="match status" value="1"/>
</dbReference>
<protein>
    <recommendedName>
        <fullName evidence="2">Alpha/beta hydrolase fold-3 domain-containing protein</fullName>
    </recommendedName>
</protein>
<evidence type="ECO:0000313" key="4">
    <source>
        <dbReference type="Proteomes" id="UP001341840"/>
    </source>
</evidence>
<dbReference type="Pfam" id="PF07859">
    <property type="entry name" value="Abhydrolase_3"/>
    <property type="match status" value="1"/>
</dbReference>
<dbReference type="PANTHER" id="PTHR23024">
    <property type="entry name" value="ARYLACETAMIDE DEACETYLASE"/>
    <property type="match status" value="1"/>
</dbReference>
<comment type="similarity">
    <text evidence="1">Belongs to the 'GDXG' lipolytic enzyme family.</text>
</comment>
<dbReference type="Gene3D" id="3.40.50.1820">
    <property type="entry name" value="alpha/beta hydrolase"/>
    <property type="match status" value="1"/>
</dbReference>
<dbReference type="SUPFAM" id="SSF53474">
    <property type="entry name" value="alpha/beta-Hydrolases"/>
    <property type="match status" value="1"/>
</dbReference>
<dbReference type="InterPro" id="IPR013094">
    <property type="entry name" value="AB_hydrolase_3"/>
</dbReference>
<dbReference type="Proteomes" id="UP001341840">
    <property type="component" value="Unassembled WGS sequence"/>
</dbReference>
<dbReference type="InterPro" id="IPR029058">
    <property type="entry name" value="AB_hydrolase_fold"/>
</dbReference>
<evidence type="ECO:0000256" key="1">
    <source>
        <dbReference type="ARBA" id="ARBA00010515"/>
    </source>
</evidence>
<name>A0ABU6WEZ0_9FABA</name>
<comment type="caution">
    <text evidence="3">The sequence shown here is derived from an EMBL/GenBank/DDBJ whole genome shotgun (WGS) entry which is preliminary data.</text>
</comment>
<reference evidence="3 4" key="1">
    <citation type="journal article" date="2023" name="Plants (Basel)">
        <title>Bridging the Gap: Combining Genomics and Transcriptomics Approaches to Understand Stylosanthes scabra, an Orphan Legume from the Brazilian Caatinga.</title>
        <authorList>
            <person name="Ferreira-Neto J.R.C."/>
            <person name="da Silva M.D."/>
            <person name="Binneck E."/>
            <person name="de Melo N.F."/>
            <person name="da Silva R.H."/>
            <person name="de Melo A.L.T.M."/>
            <person name="Pandolfi V."/>
            <person name="Bustamante F.O."/>
            <person name="Brasileiro-Vidal A.C."/>
            <person name="Benko-Iseppon A.M."/>
        </authorList>
    </citation>
    <scope>NUCLEOTIDE SEQUENCE [LARGE SCALE GENOMIC DNA]</scope>
    <source>
        <tissue evidence="3">Leaves</tissue>
    </source>
</reference>
<sequence>MHALLDLKKKMSERREEQHMKIVKKPDGTVTLLRKPEPRSLPQSDPTLSITVLSKDHTINPHNNTWLRLFLPKQRIANNNNNLPLIVFFHASGFVTSSVASTLFHDFCVKIAEGAAAVVASVEYRLAPEHRLPAAYDDAVEALHWIKASKEEWLTKHVDYSRCYLMGNSAGATIAYYAGLHVAAGEAGDLEPLKIQGLILRQPYIGGTKRSGSELRLENDAVLPLSFSDMMWELALPVGADRDHEYCNLTGVDDWRVEKVRDQGWRVMVSGSEGDPLVDRDRELVKLLEEKGVCVVSEFENEGCHGIELADPIKAKSLIRLVKDFISS</sequence>
<organism evidence="3 4">
    <name type="scientific">Stylosanthes scabra</name>
    <dbReference type="NCBI Taxonomy" id="79078"/>
    <lineage>
        <taxon>Eukaryota</taxon>
        <taxon>Viridiplantae</taxon>
        <taxon>Streptophyta</taxon>
        <taxon>Embryophyta</taxon>
        <taxon>Tracheophyta</taxon>
        <taxon>Spermatophyta</taxon>
        <taxon>Magnoliopsida</taxon>
        <taxon>eudicotyledons</taxon>
        <taxon>Gunneridae</taxon>
        <taxon>Pentapetalae</taxon>
        <taxon>rosids</taxon>
        <taxon>fabids</taxon>
        <taxon>Fabales</taxon>
        <taxon>Fabaceae</taxon>
        <taxon>Papilionoideae</taxon>
        <taxon>50 kb inversion clade</taxon>
        <taxon>dalbergioids sensu lato</taxon>
        <taxon>Dalbergieae</taxon>
        <taxon>Pterocarpus clade</taxon>
        <taxon>Stylosanthes</taxon>
    </lineage>
</organism>